<dbReference type="EMBL" id="PEBX01000028">
    <property type="protein sequence ID" value="PTQ56456.1"/>
    <property type="molecule type" value="Genomic_DNA"/>
</dbReference>
<dbReference type="InterPro" id="IPR014214">
    <property type="entry name" value="Dipicolinic_acid_synth_B"/>
</dbReference>
<dbReference type="InterPro" id="IPR003382">
    <property type="entry name" value="Flavoprotein"/>
</dbReference>
<comment type="caution">
    <text evidence="2">The sequence shown here is derived from an EMBL/GenBank/DDBJ whole genome shotgun (WGS) entry which is preliminary data.</text>
</comment>
<evidence type="ECO:0000259" key="1">
    <source>
        <dbReference type="Pfam" id="PF02441"/>
    </source>
</evidence>
<reference evidence="3" key="1">
    <citation type="journal article" date="2018" name="Sci. Rep.">
        <title>Lignite coal burning seam in the remote Altai Mountains harbors a hydrogen-driven thermophilic microbial community.</title>
        <authorList>
            <person name="Kadnikov V.V."/>
            <person name="Mardanov A.V."/>
            <person name="Ivasenko D.A."/>
            <person name="Antsiferov D.V."/>
            <person name="Beletsky A.V."/>
            <person name="Karnachuk O.V."/>
            <person name="Ravin N.V."/>
        </authorList>
    </citation>
    <scope>NUCLEOTIDE SEQUENCE [LARGE SCALE GENOMIC DNA]</scope>
</reference>
<accession>A0A2R6Y194</accession>
<proteinExistence type="predicted"/>
<dbReference type="PIRSF" id="PIRSF001390">
    <property type="entry name" value="Dipicolinate_synth_subunit_B"/>
    <property type="match status" value="1"/>
</dbReference>
<dbReference type="NCBIfam" id="TIGR02852">
    <property type="entry name" value="spore_dpaB"/>
    <property type="match status" value="1"/>
</dbReference>
<evidence type="ECO:0000313" key="3">
    <source>
        <dbReference type="Proteomes" id="UP000244338"/>
    </source>
</evidence>
<dbReference type="NCBIfam" id="NF006161">
    <property type="entry name" value="PRK08305.1"/>
    <property type="match status" value="1"/>
</dbReference>
<protein>
    <submittedName>
        <fullName evidence="2">Dipicolinate synthase subunit B</fullName>
    </submittedName>
</protein>
<dbReference type="Pfam" id="PF02441">
    <property type="entry name" value="Flavoprotein"/>
    <property type="match status" value="1"/>
</dbReference>
<dbReference type="GO" id="GO:0003824">
    <property type="term" value="F:catalytic activity"/>
    <property type="evidence" value="ECO:0007669"/>
    <property type="project" value="InterPro"/>
</dbReference>
<dbReference type="InterPro" id="IPR036551">
    <property type="entry name" value="Flavin_trans-like"/>
</dbReference>
<gene>
    <name evidence="2" type="ORF">BSOLF_0224</name>
</gene>
<dbReference type="SUPFAM" id="SSF52507">
    <property type="entry name" value="Homo-oligomeric flavin-containing Cys decarboxylases, HFCD"/>
    <property type="match status" value="1"/>
</dbReference>
<name>A0A2R6Y194_9BACL</name>
<organism evidence="2 3">
    <name type="scientific">Candidatus Carbonibacillus altaicus</name>
    <dbReference type="NCBI Taxonomy" id="2163959"/>
    <lineage>
        <taxon>Bacteria</taxon>
        <taxon>Bacillati</taxon>
        <taxon>Bacillota</taxon>
        <taxon>Bacilli</taxon>
        <taxon>Bacillales</taxon>
        <taxon>Candidatus Carbonibacillus</taxon>
    </lineage>
</organism>
<feature type="domain" description="Flavoprotein" evidence="1">
    <location>
        <begin position="6"/>
        <end position="173"/>
    </location>
</feature>
<dbReference type="AlphaFoldDB" id="A0A2R6Y194"/>
<dbReference type="Proteomes" id="UP000244338">
    <property type="component" value="Unassembled WGS sequence"/>
</dbReference>
<sequence length="200" mass="21929">MDWHGKTIGFGITGSHCTYEAIVPALESLVEKGARVIPVATYTVMNTDTRFGTARYWQERIEAITGEKFRTTIPEVEPFGPQKTLDIMVIAPMTGNSLAKFANAMNDSPVLMAAKATMRNDSPVLLGISTNDALGLNAVNLGRLLVAKNVYFIPFGQDDPYKKPNSLVARMELMLPAMEHALRGEQLQPILVSYGQSINN</sequence>
<dbReference type="Gene3D" id="3.40.50.1950">
    <property type="entry name" value="Flavin prenyltransferase-like"/>
    <property type="match status" value="1"/>
</dbReference>
<evidence type="ECO:0000313" key="2">
    <source>
        <dbReference type="EMBL" id="PTQ56456.1"/>
    </source>
</evidence>